<feature type="domain" description="Fluoroacetyl-CoA-specific thioesterase-like" evidence="1">
    <location>
        <begin position="71"/>
        <end position="135"/>
    </location>
</feature>
<gene>
    <name evidence="2" type="ORF">METZ01_LOCUS353908</name>
</gene>
<dbReference type="PANTHER" id="PTHR36934:SF1">
    <property type="entry name" value="THIOESTERASE DOMAIN-CONTAINING PROTEIN"/>
    <property type="match status" value="1"/>
</dbReference>
<proteinExistence type="predicted"/>
<dbReference type="Pfam" id="PF22636">
    <property type="entry name" value="FlK"/>
    <property type="match status" value="1"/>
</dbReference>
<protein>
    <recommendedName>
        <fullName evidence="1">Fluoroacetyl-CoA-specific thioesterase-like domain-containing protein</fullName>
    </recommendedName>
</protein>
<dbReference type="InterPro" id="IPR029069">
    <property type="entry name" value="HotDog_dom_sf"/>
</dbReference>
<sequence>MRLADYLLSCVGARPKAGPAAGENSSLRDPTYRFLPKDSIGGQSMASPGISPGMKGQKQTFVCEHNVAPHVAKFSTPSMIQLMEQASSEVVGGNLQDGELSVGIEVNIRHLAAADIGATIIAHAELIEIDRNRLT</sequence>
<evidence type="ECO:0000259" key="1">
    <source>
        <dbReference type="Pfam" id="PF22636"/>
    </source>
</evidence>
<name>A0A382RTP1_9ZZZZ</name>
<organism evidence="2">
    <name type="scientific">marine metagenome</name>
    <dbReference type="NCBI Taxonomy" id="408172"/>
    <lineage>
        <taxon>unclassified sequences</taxon>
        <taxon>metagenomes</taxon>
        <taxon>ecological metagenomes</taxon>
    </lineage>
</organism>
<dbReference type="Gene3D" id="3.10.129.10">
    <property type="entry name" value="Hotdog Thioesterase"/>
    <property type="match status" value="1"/>
</dbReference>
<evidence type="ECO:0000313" key="2">
    <source>
        <dbReference type="EMBL" id="SVD01054.1"/>
    </source>
</evidence>
<dbReference type="PANTHER" id="PTHR36934">
    <property type="entry name" value="BLR0278 PROTEIN"/>
    <property type="match status" value="1"/>
</dbReference>
<dbReference type="CDD" id="cd03440">
    <property type="entry name" value="hot_dog"/>
    <property type="match status" value="1"/>
</dbReference>
<dbReference type="EMBL" id="UINC01124124">
    <property type="protein sequence ID" value="SVD01054.1"/>
    <property type="molecule type" value="Genomic_DNA"/>
</dbReference>
<dbReference type="InterPro" id="IPR025540">
    <property type="entry name" value="FlK"/>
</dbReference>
<reference evidence="2" key="1">
    <citation type="submission" date="2018-05" db="EMBL/GenBank/DDBJ databases">
        <authorList>
            <person name="Lanie J.A."/>
            <person name="Ng W.-L."/>
            <person name="Kazmierczak K.M."/>
            <person name="Andrzejewski T.M."/>
            <person name="Davidsen T.M."/>
            <person name="Wayne K.J."/>
            <person name="Tettelin H."/>
            <person name="Glass J.I."/>
            <person name="Rusch D."/>
            <person name="Podicherti R."/>
            <person name="Tsui H.-C.T."/>
            <person name="Winkler M.E."/>
        </authorList>
    </citation>
    <scope>NUCLEOTIDE SEQUENCE</scope>
</reference>
<dbReference type="InterPro" id="IPR054485">
    <property type="entry name" value="FlK-like_dom"/>
</dbReference>
<feature type="non-terminal residue" evidence="2">
    <location>
        <position position="135"/>
    </location>
</feature>
<dbReference type="SUPFAM" id="SSF54637">
    <property type="entry name" value="Thioesterase/thiol ester dehydrase-isomerase"/>
    <property type="match status" value="1"/>
</dbReference>
<dbReference type="AlphaFoldDB" id="A0A382RTP1"/>
<accession>A0A382RTP1</accession>